<evidence type="ECO:0000256" key="1">
    <source>
        <dbReference type="SAM" id="MobiDB-lite"/>
    </source>
</evidence>
<name>A0A8D8N7I8_CULPI</name>
<protein>
    <submittedName>
        <fullName evidence="2">(northern house mosquito) hypothetical protein</fullName>
    </submittedName>
</protein>
<reference evidence="2" key="1">
    <citation type="submission" date="2021-05" db="EMBL/GenBank/DDBJ databases">
        <authorList>
            <person name="Alioto T."/>
            <person name="Alioto T."/>
            <person name="Gomez Garrido J."/>
        </authorList>
    </citation>
    <scope>NUCLEOTIDE SEQUENCE</scope>
</reference>
<feature type="region of interest" description="Disordered" evidence="1">
    <location>
        <begin position="32"/>
        <end position="54"/>
    </location>
</feature>
<dbReference type="EMBL" id="HBUE01147559">
    <property type="protein sequence ID" value="CAG6503747.1"/>
    <property type="molecule type" value="Transcribed_RNA"/>
</dbReference>
<dbReference type="AlphaFoldDB" id="A0A8D8N7I8"/>
<feature type="compositionally biased region" description="Basic residues" evidence="1">
    <location>
        <begin position="33"/>
        <end position="42"/>
    </location>
</feature>
<feature type="region of interest" description="Disordered" evidence="1">
    <location>
        <begin position="78"/>
        <end position="101"/>
    </location>
</feature>
<organism evidence="2">
    <name type="scientific">Culex pipiens</name>
    <name type="common">House mosquito</name>
    <dbReference type="NCBI Taxonomy" id="7175"/>
    <lineage>
        <taxon>Eukaryota</taxon>
        <taxon>Metazoa</taxon>
        <taxon>Ecdysozoa</taxon>
        <taxon>Arthropoda</taxon>
        <taxon>Hexapoda</taxon>
        <taxon>Insecta</taxon>
        <taxon>Pterygota</taxon>
        <taxon>Neoptera</taxon>
        <taxon>Endopterygota</taxon>
        <taxon>Diptera</taxon>
        <taxon>Nematocera</taxon>
        <taxon>Culicoidea</taxon>
        <taxon>Culicidae</taxon>
        <taxon>Culicinae</taxon>
        <taxon>Culicini</taxon>
        <taxon>Culex</taxon>
        <taxon>Culex</taxon>
    </lineage>
</organism>
<sequence>MVLGWRLRTMKATPSGTQIQIGNAVLIAQRGQLKPRRERRHEHPNLMMPLAKPVTNEAEDNLEFEMGEDFEILRGTGCGEGPFRGFPEPVQPRARRRKRDAAVADLPEICLRRSKRIRNPKVDSEFNYN</sequence>
<evidence type="ECO:0000313" key="2">
    <source>
        <dbReference type="EMBL" id="CAG6555006.1"/>
    </source>
</evidence>
<dbReference type="EMBL" id="HBUE01252485">
    <property type="protein sequence ID" value="CAG6555006.1"/>
    <property type="molecule type" value="Transcribed_RNA"/>
</dbReference>
<proteinExistence type="predicted"/>
<accession>A0A8D8N7I8</accession>